<dbReference type="AlphaFoldDB" id="A0A183BTP6"/>
<proteinExistence type="predicted"/>
<reference evidence="2" key="1">
    <citation type="submission" date="2013-12" db="EMBL/GenBank/DDBJ databases">
        <authorList>
            <person name="Aslett M."/>
        </authorList>
    </citation>
    <scope>NUCLEOTIDE SEQUENCE [LARGE SCALE GENOMIC DNA]</scope>
    <source>
        <strain evidence="2">Lindley</strain>
    </source>
</reference>
<reference evidence="3" key="3">
    <citation type="submission" date="2016-06" db="UniProtKB">
        <authorList>
            <consortium name="WormBaseParasite"/>
        </authorList>
    </citation>
    <scope>IDENTIFICATION</scope>
</reference>
<keyword evidence="1" id="KW-0472">Membrane</keyword>
<evidence type="ECO:0000256" key="1">
    <source>
        <dbReference type="SAM" id="Phobius"/>
    </source>
</evidence>
<protein>
    <submittedName>
        <fullName evidence="3">Transmembrane protein</fullName>
    </submittedName>
</protein>
<name>A0A183BTP6_GLOPA</name>
<keyword evidence="1" id="KW-1133">Transmembrane helix</keyword>
<feature type="transmembrane region" description="Helical" evidence="1">
    <location>
        <begin position="58"/>
        <end position="78"/>
    </location>
</feature>
<organism evidence="2 3">
    <name type="scientific">Globodera pallida</name>
    <name type="common">Potato cyst nematode worm</name>
    <name type="synonym">Heterodera pallida</name>
    <dbReference type="NCBI Taxonomy" id="36090"/>
    <lineage>
        <taxon>Eukaryota</taxon>
        <taxon>Metazoa</taxon>
        <taxon>Ecdysozoa</taxon>
        <taxon>Nematoda</taxon>
        <taxon>Chromadorea</taxon>
        <taxon>Rhabditida</taxon>
        <taxon>Tylenchina</taxon>
        <taxon>Tylenchomorpha</taxon>
        <taxon>Tylenchoidea</taxon>
        <taxon>Heteroderidae</taxon>
        <taxon>Heteroderinae</taxon>
        <taxon>Globodera</taxon>
    </lineage>
</organism>
<keyword evidence="2" id="KW-1185">Reference proteome</keyword>
<feature type="transmembrane region" description="Helical" evidence="1">
    <location>
        <begin position="114"/>
        <end position="137"/>
    </location>
</feature>
<sequence>MRSPSVSPSGDEEPSNRKFFIASTALSSGNQQLDKMPSKHKFYEYYTLGCISVRTESLALCVAVQFLLTNGFLIWLSLQGWHPYWRLVLPAVFNAGASLALIYAWWADKTSYSLLFLIINGLSICALALALFALLLIETDPTMLKEFIEYEEQDGNYVYETVKDPDGSEHVHVRQKTIAAAWRHYAKQLELSGWLREAELGLVLMLLLLWIAQGIVCHFYRYAKLRKVERFERAANGCSVSGASSRVSASRASGTNFRIPVATLRRLQHVQQQQKQMPTVSKY</sequence>
<reference evidence="2" key="2">
    <citation type="submission" date="2014-05" db="EMBL/GenBank/DDBJ databases">
        <title>The genome and life-stage specific transcriptomes of Globodera pallida elucidate key aspects of plant parasitism by a cyst nematode.</title>
        <authorList>
            <person name="Cotton J.A."/>
            <person name="Lilley C.J."/>
            <person name="Jones L.M."/>
            <person name="Kikuchi T."/>
            <person name="Reid A.J."/>
            <person name="Thorpe P."/>
            <person name="Tsai I.J."/>
            <person name="Beasley H."/>
            <person name="Blok V."/>
            <person name="Cock P.J.A."/>
            <person name="Van den Akker S.E."/>
            <person name="Holroyd N."/>
            <person name="Hunt M."/>
            <person name="Mantelin S."/>
            <person name="Naghra H."/>
            <person name="Pain A."/>
            <person name="Palomares-Rius J.E."/>
            <person name="Zarowiecki M."/>
            <person name="Berriman M."/>
            <person name="Jones J.T."/>
            <person name="Urwin P.E."/>
        </authorList>
    </citation>
    <scope>NUCLEOTIDE SEQUENCE [LARGE SCALE GENOMIC DNA]</scope>
    <source>
        <strain evidence="2">Lindley</strain>
    </source>
</reference>
<dbReference type="WBParaSite" id="GPLIN_000398200">
    <property type="protein sequence ID" value="GPLIN_000398200"/>
    <property type="gene ID" value="GPLIN_000398200"/>
</dbReference>
<dbReference type="Proteomes" id="UP000050741">
    <property type="component" value="Unassembled WGS sequence"/>
</dbReference>
<feature type="transmembrane region" description="Helical" evidence="1">
    <location>
        <begin position="84"/>
        <end position="107"/>
    </location>
</feature>
<feature type="transmembrane region" description="Helical" evidence="1">
    <location>
        <begin position="200"/>
        <end position="220"/>
    </location>
</feature>
<evidence type="ECO:0000313" key="3">
    <source>
        <dbReference type="WBParaSite" id="GPLIN_000398200"/>
    </source>
</evidence>
<accession>A0A183BTP6</accession>
<keyword evidence="1" id="KW-0812">Transmembrane</keyword>
<evidence type="ECO:0000313" key="2">
    <source>
        <dbReference type="Proteomes" id="UP000050741"/>
    </source>
</evidence>